<dbReference type="AlphaFoldDB" id="A0A2T7CAW6"/>
<keyword evidence="2" id="KW-1185">Reference proteome</keyword>
<dbReference type="Proteomes" id="UP000244336">
    <property type="component" value="Chromosome 9"/>
</dbReference>
<proteinExistence type="predicted"/>
<evidence type="ECO:0000313" key="2">
    <source>
        <dbReference type="Proteomes" id="UP000244336"/>
    </source>
</evidence>
<evidence type="ECO:0000313" key="1">
    <source>
        <dbReference type="EMBL" id="PUZ40481.1"/>
    </source>
</evidence>
<gene>
    <name evidence="1" type="ORF">GQ55_9G427500</name>
</gene>
<reference evidence="1 2" key="1">
    <citation type="submission" date="2018-04" db="EMBL/GenBank/DDBJ databases">
        <title>WGS assembly of Panicum hallii var. hallii HAL2.</title>
        <authorList>
            <person name="Lovell J."/>
            <person name="Jenkins J."/>
            <person name="Lowry D."/>
            <person name="Mamidi S."/>
            <person name="Sreedasyam A."/>
            <person name="Weng X."/>
            <person name="Barry K."/>
            <person name="Bonette J."/>
            <person name="Campitelli B."/>
            <person name="Daum C."/>
            <person name="Gordon S."/>
            <person name="Gould B."/>
            <person name="Lipzen A."/>
            <person name="MacQueen A."/>
            <person name="Palacio-Mejia J."/>
            <person name="Plott C."/>
            <person name="Shakirov E."/>
            <person name="Shu S."/>
            <person name="Yoshinaga Y."/>
            <person name="Zane M."/>
            <person name="Rokhsar D."/>
            <person name="Grimwood J."/>
            <person name="Schmutz J."/>
            <person name="Juenger T."/>
        </authorList>
    </citation>
    <scope>NUCLEOTIDE SEQUENCE [LARGE SCALE GENOMIC DNA]</scope>
    <source>
        <strain evidence="2">cv. HAL2</strain>
    </source>
</reference>
<name>A0A2T7CAW6_9POAL</name>
<dbReference type="EMBL" id="CM009757">
    <property type="protein sequence ID" value="PUZ40481.1"/>
    <property type="molecule type" value="Genomic_DNA"/>
</dbReference>
<dbReference type="Gramene" id="PUZ40481">
    <property type="protein sequence ID" value="PUZ40481"/>
    <property type="gene ID" value="GQ55_9G427500"/>
</dbReference>
<protein>
    <submittedName>
        <fullName evidence="1">Uncharacterized protein</fullName>
    </submittedName>
</protein>
<accession>A0A2T7CAW6</accession>
<organism evidence="1 2">
    <name type="scientific">Panicum hallii var. hallii</name>
    <dbReference type="NCBI Taxonomy" id="1504633"/>
    <lineage>
        <taxon>Eukaryota</taxon>
        <taxon>Viridiplantae</taxon>
        <taxon>Streptophyta</taxon>
        <taxon>Embryophyta</taxon>
        <taxon>Tracheophyta</taxon>
        <taxon>Spermatophyta</taxon>
        <taxon>Magnoliopsida</taxon>
        <taxon>Liliopsida</taxon>
        <taxon>Poales</taxon>
        <taxon>Poaceae</taxon>
        <taxon>PACMAD clade</taxon>
        <taxon>Panicoideae</taxon>
        <taxon>Panicodae</taxon>
        <taxon>Paniceae</taxon>
        <taxon>Panicinae</taxon>
        <taxon>Panicum</taxon>
        <taxon>Panicum sect. Panicum</taxon>
    </lineage>
</organism>
<sequence>MTTSTESPVSSLRADVTATEQDEVSQALLDRFRCAPVFSLVWMTFGPHMS</sequence>